<dbReference type="RefSeq" id="WP_115277458.1">
    <property type="nucleotide sequence ID" value="NZ_AP022600.1"/>
</dbReference>
<evidence type="ECO:0000259" key="1">
    <source>
        <dbReference type="Pfam" id="PF07858"/>
    </source>
</evidence>
<reference evidence="2 3" key="1">
    <citation type="submission" date="2018-06" db="EMBL/GenBank/DDBJ databases">
        <authorList>
            <consortium name="Pathogen Informatics"/>
            <person name="Doyle S."/>
        </authorList>
    </citation>
    <scope>NUCLEOTIDE SEQUENCE [LARGE SCALE GENOMIC DNA]</scope>
    <source>
        <strain evidence="2 3">NCTC10821</strain>
    </source>
</reference>
<proteinExistence type="predicted"/>
<dbReference type="EC" id="3.3.2.8" evidence="2"/>
<dbReference type="GO" id="GO:0018744">
    <property type="term" value="F:limonene-1,2-epoxide hydrolase activity"/>
    <property type="evidence" value="ECO:0007669"/>
    <property type="project" value="UniProtKB-EC"/>
</dbReference>
<evidence type="ECO:0000313" key="3">
    <source>
        <dbReference type="Proteomes" id="UP000254978"/>
    </source>
</evidence>
<dbReference type="Gene3D" id="3.10.450.50">
    <property type="match status" value="1"/>
</dbReference>
<accession>A0A378T8F5</accession>
<protein>
    <submittedName>
        <fullName evidence="2">Limonene-1,2-epoxide hydrolase</fullName>
        <ecNumber evidence="2">3.3.2.8</ecNumber>
    </submittedName>
</protein>
<dbReference type="InterPro" id="IPR032710">
    <property type="entry name" value="NTF2-like_dom_sf"/>
</dbReference>
<feature type="domain" description="Limonene-1,2-epoxide hydrolase" evidence="1">
    <location>
        <begin position="9"/>
        <end position="128"/>
    </location>
</feature>
<dbReference type="AlphaFoldDB" id="A0A378T8F5"/>
<dbReference type="InterPro" id="IPR013100">
    <property type="entry name" value="LEH"/>
</dbReference>
<dbReference type="Proteomes" id="UP000254978">
    <property type="component" value="Unassembled WGS sequence"/>
</dbReference>
<dbReference type="Pfam" id="PF07858">
    <property type="entry name" value="LEH"/>
    <property type="match status" value="1"/>
</dbReference>
<keyword evidence="2" id="KW-0378">Hydrolase</keyword>
<dbReference type="EMBL" id="UGQT01000001">
    <property type="protein sequence ID" value="STZ57102.1"/>
    <property type="molecule type" value="Genomic_DNA"/>
</dbReference>
<keyword evidence="3" id="KW-1185">Reference proteome</keyword>
<sequence>MTEPITDTNIATVEKFLNSLRDKDLDTADALLADDLVYQNVGFPTIHGRRRAIKLFRGMQRPSMGFDVKIHRSAADGDTVLNERTDVLVFGPLRLVFWVCGVFEVHDGRITLWRDYFDNVDFAKALVRGTAAIAVPSLQRKF</sequence>
<dbReference type="OrthoDB" id="4762083at2"/>
<evidence type="ECO:0000313" key="2">
    <source>
        <dbReference type="EMBL" id="STZ57102.1"/>
    </source>
</evidence>
<gene>
    <name evidence="2" type="primary">limA_2</name>
    <name evidence="2" type="ORF">NCTC10821_00599</name>
</gene>
<dbReference type="SUPFAM" id="SSF54427">
    <property type="entry name" value="NTF2-like"/>
    <property type="match status" value="1"/>
</dbReference>
<name>A0A378T8F5_9MYCO</name>
<organism evidence="2 3">
    <name type="scientific">Mycolicibacterium tokaiense</name>
    <dbReference type="NCBI Taxonomy" id="39695"/>
    <lineage>
        <taxon>Bacteria</taxon>
        <taxon>Bacillati</taxon>
        <taxon>Actinomycetota</taxon>
        <taxon>Actinomycetes</taxon>
        <taxon>Mycobacteriales</taxon>
        <taxon>Mycobacteriaceae</taxon>
        <taxon>Mycolicibacterium</taxon>
    </lineage>
</organism>